<dbReference type="EMBL" id="JANFNG010000002">
    <property type="protein sequence ID" value="MCQ4079742.1"/>
    <property type="molecule type" value="Genomic_DNA"/>
</dbReference>
<evidence type="ECO:0000313" key="3">
    <source>
        <dbReference type="Proteomes" id="UP001057702"/>
    </source>
</evidence>
<accession>A0ABT1PPY2</accession>
<evidence type="ECO:0008006" key="4">
    <source>
        <dbReference type="Google" id="ProtNLM"/>
    </source>
</evidence>
<evidence type="ECO:0000256" key="1">
    <source>
        <dbReference type="SAM" id="MobiDB-lite"/>
    </source>
</evidence>
<feature type="compositionally biased region" description="Gly residues" evidence="1">
    <location>
        <begin position="9"/>
        <end position="20"/>
    </location>
</feature>
<reference evidence="2" key="1">
    <citation type="submission" date="2022-06" db="EMBL/GenBank/DDBJ databases">
        <title>Draft genome sequence of Streptomyces sp. RB6PN25 isolated from peat swamp forest in Thailand.</title>
        <authorList>
            <person name="Duangmal K."/>
            <person name="Klaysubun C."/>
        </authorList>
    </citation>
    <scope>NUCLEOTIDE SEQUENCE</scope>
    <source>
        <strain evidence="2">RB6PN25</strain>
    </source>
</reference>
<protein>
    <recommendedName>
        <fullName evidence="4">Transcriptional regulator</fullName>
    </recommendedName>
</protein>
<evidence type="ECO:0000313" key="2">
    <source>
        <dbReference type="EMBL" id="MCQ4079742.1"/>
    </source>
</evidence>
<gene>
    <name evidence="2" type="ORF">NGB36_03820</name>
</gene>
<feature type="region of interest" description="Disordered" evidence="1">
    <location>
        <begin position="1"/>
        <end position="23"/>
    </location>
</feature>
<comment type="caution">
    <text evidence="2">The sequence shown here is derived from an EMBL/GenBank/DDBJ whole genome shotgun (WGS) entry which is preliminary data.</text>
</comment>
<organism evidence="2 3">
    <name type="scientific">Streptomyces humicola</name>
    <dbReference type="NCBI Taxonomy" id="2953240"/>
    <lineage>
        <taxon>Bacteria</taxon>
        <taxon>Bacillati</taxon>
        <taxon>Actinomycetota</taxon>
        <taxon>Actinomycetes</taxon>
        <taxon>Kitasatosporales</taxon>
        <taxon>Streptomycetaceae</taxon>
        <taxon>Streptomyces</taxon>
    </lineage>
</organism>
<sequence>MPRPPRSGGDLGNWGRGADSGGRKFAANLDAQVREALASGRLVPDRADSPSVIRQLKYLGTRTGGDEALLAAGVPKSTLRRWHREGSRPSGANLERVNRAYWQLRGSNLRFSRGRPLSAEVRGAVAPQVRTRMRGRSITVIPITGEQVHPQAQGAQQVAADKHHTASERTMRPSAARWEAFIDTWATGDVEAMDVEWMDYAGDIDSPPEPYFEVRHVGFMV</sequence>
<dbReference type="RefSeq" id="WP_255918610.1">
    <property type="nucleotide sequence ID" value="NZ_JANFNG010000002.1"/>
</dbReference>
<dbReference type="Proteomes" id="UP001057702">
    <property type="component" value="Unassembled WGS sequence"/>
</dbReference>
<proteinExistence type="predicted"/>
<name>A0ABT1PPY2_9ACTN</name>
<keyword evidence="3" id="KW-1185">Reference proteome</keyword>